<sequence length="334" mass="37911">MNLWNFLSDRLKVFFSSNDAEAEDPDEQNFFAREKVIAFSIAFVFALSLWFVVNMNRDFNISVEVPIELVNLPDNLALRSEVPDHATVNVTGEGWKLISLYSNPPMVNLSAESGQINLFEQIRNMSGTFADLNVMQVEPIMLTIETEEKATKRVPIVPRFDLSLQNQYGLIGEPVISPDSVTLTGAESRLEEISEWETEEVSFNNVSRSLEREVQLKQPEGNVLLDVQGITFRADVAEFTEAEVRVPVRTQNLPSGKAVSFNPSSITVRFDVPIHQYSDVQGVRPFAAFVNYEDMEQDNTGYIIPQVEKITDDFDVRLRSFQPQRVSYFNIIPD</sequence>
<protein>
    <recommendedName>
        <fullName evidence="4">YbbR-like domain-containing protein</fullName>
    </recommendedName>
</protein>
<reference evidence="2 3" key="1">
    <citation type="submission" date="2017-11" db="EMBL/GenBank/DDBJ databases">
        <title>Rhodohalobacter 15182 sp. nov., isolated from a salt lake.</title>
        <authorList>
            <person name="Han S."/>
        </authorList>
    </citation>
    <scope>NUCLEOTIDE SEQUENCE [LARGE SCALE GENOMIC DNA]</scope>
    <source>
        <strain evidence="2 3">15182</strain>
    </source>
</reference>
<dbReference type="OrthoDB" id="1115707at2"/>
<dbReference type="InterPro" id="IPR012505">
    <property type="entry name" value="YbbR"/>
</dbReference>
<evidence type="ECO:0008006" key="4">
    <source>
        <dbReference type="Google" id="ProtNLM"/>
    </source>
</evidence>
<evidence type="ECO:0000256" key="1">
    <source>
        <dbReference type="SAM" id="Phobius"/>
    </source>
</evidence>
<name>A0A2N0VEC2_9BACT</name>
<evidence type="ECO:0000313" key="2">
    <source>
        <dbReference type="EMBL" id="PKD42537.1"/>
    </source>
</evidence>
<keyword evidence="1" id="KW-0472">Membrane</keyword>
<keyword evidence="3" id="KW-1185">Reference proteome</keyword>
<dbReference type="Gene3D" id="2.170.120.30">
    <property type="match status" value="1"/>
</dbReference>
<dbReference type="EMBL" id="PISP01000006">
    <property type="protein sequence ID" value="PKD42537.1"/>
    <property type="molecule type" value="Genomic_DNA"/>
</dbReference>
<gene>
    <name evidence="2" type="ORF">CWD77_14080</name>
</gene>
<organism evidence="2 3">
    <name type="scientific">Rhodohalobacter barkolensis</name>
    <dbReference type="NCBI Taxonomy" id="2053187"/>
    <lineage>
        <taxon>Bacteria</taxon>
        <taxon>Pseudomonadati</taxon>
        <taxon>Balneolota</taxon>
        <taxon>Balneolia</taxon>
        <taxon>Balneolales</taxon>
        <taxon>Balneolaceae</taxon>
        <taxon>Rhodohalobacter</taxon>
    </lineage>
</organism>
<dbReference type="InterPro" id="IPR053154">
    <property type="entry name" value="c-di-AMP_regulator"/>
</dbReference>
<dbReference type="Pfam" id="PF07949">
    <property type="entry name" value="YbbR"/>
    <property type="match status" value="1"/>
</dbReference>
<comment type="caution">
    <text evidence="2">The sequence shown here is derived from an EMBL/GenBank/DDBJ whole genome shotgun (WGS) entry which is preliminary data.</text>
</comment>
<feature type="transmembrane region" description="Helical" evidence="1">
    <location>
        <begin position="36"/>
        <end position="53"/>
    </location>
</feature>
<accession>A0A2N0VEC2</accession>
<dbReference type="AlphaFoldDB" id="A0A2N0VEC2"/>
<keyword evidence="1" id="KW-1133">Transmembrane helix</keyword>
<evidence type="ECO:0000313" key="3">
    <source>
        <dbReference type="Proteomes" id="UP000233398"/>
    </source>
</evidence>
<dbReference type="PANTHER" id="PTHR37804:SF1">
    <property type="entry name" value="CDAA REGULATORY PROTEIN CDAR"/>
    <property type="match status" value="1"/>
</dbReference>
<dbReference type="PANTHER" id="PTHR37804">
    <property type="entry name" value="CDAA REGULATORY PROTEIN CDAR"/>
    <property type="match status" value="1"/>
</dbReference>
<proteinExistence type="predicted"/>
<keyword evidence="1" id="KW-0812">Transmembrane</keyword>
<dbReference type="RefSeq" id="WP_101074222.1">
    <property type="nucleotide sequence ID" value="NZ_PISP01000006.1"/>
</dbReference>
<dbReference type="Gene3D" id="2.170.120.40">
    <property type="entry name" value="YbbR-like domain"/>
    <property type="match status" value="1"/>
</dbReference>
<dbReference type="Proteomes" id="UP000233398">
    <property type="component" value="Unassembled WGS sequence"/>
</dbReference>